<comment type="caution">
    <text evidence="2">The sequence shown here is derived from an EMBL/GenBank/DDBJ whole genome shotgun (WGS) entry which is preliminary data.</text>
</comment>
<dbReference type="RefSeq" id="WP_164048312.1">
    <property type="nucleotide sequence ID" value="NZ_WUFV01000015.1"/>
</dbReference>
<dbReference type="Proteomes" id="UP000471705">
    <property type="component" value="Unassembled WGS sequence"/>
</dbReference>
<accession>A0A7K3VKV6</accession>
<evidence type="ECO:0000313" key="3">
    <source>
        <dbReference type="Proteomes" id="UP000471705"/>
    </source>
</evidence>
<dbReference type="NCBIfam" id="TIGR03889">
    <property type="entry name" value="nitrile_acc"/>
    <property type="match status" value="1"/>
</dbReference>
<dbReference type="InterPro" id="IPR023808">
    <property type="entry name" value="Nitrile_Hydratase_acc_put"/>
</dbReference>
<evidence type="ECO:0000259" key="1">
    <source>
        <dbReference type="Pfam" id="PF21006"/>
    </source>
</evidence>
<name>A0A7K3VKV6_RHILE</name>
<sequence>MLTQFEHFAVTEMMGKTDSPPRANGALCFGSQWERSSFGMALALAKSGAFEWDDFRDELIATIKDWEDAHPVDRSSWNYYDQFLTALEKAVVKAGVVDPEEIVAALSDLTQILPNLALYSNT</sequence>
<dbReference type="EMBL" id="WUFV01000015">
    <property type="protein sequence ID" value="NEK17769.1"/>
    <property type="molecule type" value="Genomic_DNA"/>
</dbReference>
<dbReference type="InterPro" id="IPR042262">
    <property type="entry name" value="CN_hydtase_beta_C"/>
</dbReference>
<proteinExistence type="predicted"/>
<feature type="domain" description="Nitrile hydratase beta subunit-like N-terminal" evidence="1">
    <location>
        <begin position="27"/>
        <end position="105"/>
    </location>
</feature>
<dbReference type="InterPro" id="IPR049054">
    <property type="entry name" value="CN_hydtase_beta-like_N"/>
</dbReference>
<dbReference type="SUPFAM" id="SSF50090">
    <property type="entry name" value="Electron transport accessory proteins"/>
    <property type="match status" value="1"/>
</dbReference>
<protein>
    <submittedName>
        <fullName evidence="2">Nitrile hydratase accessory protein</fullName>
    </submittedName>
</protein>
<dbReference type="Gene3D" id="1.10.472.20">
    <property type="entry name" value="Nitrile hydratase, beta subunit"/>
    <property type="match status" value="1"/>
</dbReference>
<organism evidence="2 3">
    <name type="scientific">Rhizobium leguminosarum</name>
    <dbReference type="NCBI Taxonomy" id="384"/>
    <lineage>
        <taxon>Bacteria</taxon>
        <taxon>Pseudomonadati</taxon>
        <taxon>Pseudomonadota</taxon>
        <taxon>Alphaproteobacteria</taxon>
        <taxon>Hyphomicrobiales</taxon>
        <taxon>Rhizobiaceae</taxon>
        <taxon>Rhizobium/Agrobacterium group</taxon>
        <taxon>Rhizobium</taxon>
    </lineage>
</organism>
<gene>
    <name evidence="2" type="ORF">GR257_23385</name>
</gene>
<dbReference type="InterPro" id="IPR008990">
    <property type="entry name" value="Elect_transpt_acc-like_dom_sf"/>
</dbReference>
<dbReference type="AlphaFoldDB" id="A0A7K3VKV6"/>
<evidence type="ECO:0000313" key="2">
    <source>
        <dbReference type="EMBL" id="NEK17769.1"/>
    </source>
</evidence>
<dbReference type="Pfam" id="PF21006">
    <property type="entry name" value="NHase_beta_N"/>
    <property type="match status" value="1"/>
</dbReference>
<reference evidence="2 3" key="1">
    <citation type="submission" date="2019-12" db="EMBL/GenBank/DDBJ databases">
        <title>Rhizobium genotypes associated with high levels of biological nitrogen fixation by grain legumes in a temperate-maritime cropping system.</title>
        <authorList>
            <person name="Maluk M."/>
            <person name="Francesc Ferrando Molina F."/>
            <person name="Lopez Del Egido L."/>
            <person name="Lafos M."/>
            <person name="Langarica-Fuentes A."/>
            <person name="Gebre Yohannes G."/>
            <person name="Young M.W."/>
            <person name="Martin P."/>
            <person name="Gantlett R."/>
            <person name="Kenicer G."/>
            <person name="Hawes C."/>
            <person name="Begg G.S."/>
            <person name="Quilliam R.S."/>
            <person name="Squire G.R."/>
            <person name="Poole P.S."/>
            <person name="Young P.W."/>
            <person name="Iannetta P.M."/>
            <person name="James E.K."/>
        </authorList>
    </citation>
    <scope>NUCLEOTIDE SEQUENCE [LARGE SCALE GENOMIC DNA]</scope>
    <source>
        <strain evidence="2 3">JHI54</strain>
    </source>
</reference>